<keyword evidence="3" id="KW-1185">Reference proteome</keyword>
<accession>A0A0F6AX91</accession>
<proteinExistence type="predicted"/>
<keyword evidence="1" id="KW-0472">Membrane</keyword>
<feature type="transmembrane region" description="Helical" evidence="1">
    <location>
        <begin position="20"/>
        <end position="43"/>
    </location>
</feature>
<dbReference type="BioCyc" id="SENT588858:STM14_RS24385-MONOMER"/>
<name>A0A0F6AX91_SALT1</name>
<evidence type="ECO:0000313" key="2">
    <source>
        <dbReference type="EMBL" id="ACY86863.1"/>
    </source>
</evidence>
<dbReference type="Proteomes" id="UP000002695">
    <property type="component" value="Chromosome"/>
</dbReference>
<dbReference type="AlphaFoldDB" id="A0A0F6AX91"/>
<gene>
    <name evidence="2" type="ordered locus">STM14_0337</name>
</gene>
<keyword evidence="1" id="KW-0812">Transmembrane</keyword>
<evidence type="ECO:0000256" key="1">
    <source>
        <dbReference type="SAM" id="Phobius"/>
    </source>
</evidence>
<reference evidence="2 3" key="1">
    <citation type="journal article" date="2010" name="J. Bacteriol.">
        <title>Short-term signatures of evolutionary change in the Salmonella enterica serovar typhimurium 14028 genome.</title>
        <authorList>
            <person name="Jarvik T."/>
            <person name="Smillie C."/>
            <person name="Groisman E.A."/>
            <person name="Ochman H."/>
        </authorList>
    </citation>
    <scope>NUCLEOTIDE SEQUENCE [LARGE SCALE GENOMIC DNA]</scope>
    <source>
        <strain evidence="3">14028s / SGSC 2262</strain>
    </source>
</reference>
<evidence type="ECO:0000313" key="3">
    <source>
        <dbReference type="Proteomes" id="UP000002695"/>
    </source>
</evidence>
<sequence length="69" mass="7817">MQCESGKRNKNKIIILLCSFPYLCNSVFMLCANFCVFIFMALVSNIPCSSGKYLNITGWLHYKVRGTVS</sequence>
<dbReference type="HOGENOM" id="CLU_2773487_0_0_6"/>
<dbReference type="KEGG" id="seo:STM14_0337"/>
<dbReference type="EMBL" id="CP001363">
    <property type="protein sequence ID" value="ACY86863.1"/>
    <property type="molecule type" value="Genomic_DNA"/>
</dbReference>
<keyword evidence="1" id="KW-1133">Transmembrane helix</keyword>
<organism evidence="2 3">
    <name type="scientific">Salmonella typhimurium (strain 14028s / SGSC 2262)</name>
    <dbReference type="NCBI Taxonomy" id="588858"/>
    <lineage>
        <taxon>Bacteria</taxon>
        <taxon>Pseudomonadati</taxon>
        <taxon>Pseudomonadota</taxon>
        <taxon>Gammaproteobacteria</taxon>
        <taxon>Enterobacterales</taxon>
        <taxon>Enterobacteriaceae</taxon>
        <taxon>Salmonella</taxon>
    </lineage>
</organism>
<protein>
    <submittedName>
        <fullName evidence="2">Uncharacterized protein</fullName>
    </submittedName>
</protein>